<sequence>MINVQNKNSSYFVEWIPNNVKALVCDIHEQMRRWFQPLLETLLQSKKCSGGSVSNSLCCEEGFLALGETNDRRAEESRGKQRKAIPGCRRENQRDAVVAAATDAVGAAAIETQRQLGERELPNNQTHPSRLPHDKTSPVTPEIKRLVPTRPNNQTHPSPPPHDETSPATLEIKRLVPTGPNNQTHPPLPPHDETSPVTPEIKRLVPTGPNNQTHPSPHSHDSKDNLASRYFKIKRRFPDGPNNKTSPPTPGSPFNP</sequence>
<evidence type="ECO:0000313" key="1">
    <source>
        <dbReference type="EMBL" id="KAI8015055.1"/>
    </source>
</evidence>
<dbReference type="Proteomes" id="UP001060215">
    <property type="component" value="Chromosome 4"/>
</dbReference>
<protein>
    <submittedName>
        <fullName evidence="1">Uncharacterized protein</fullName>
    </submittedName>
</protein>
<proteinExistence type="predicted"/>
<comment type="caution">
    <text evidence="1">The sequence shown here is derived from an EMBL/GenBank/DDBJ whole genome shotgun (WGS) entry which is preliminary data.</text>
</comment>
<reference evidence="1 2" key="1">
    <citation type="journal article" date="2022" name="Plant J.">
        <title>Chromosome-level genome of Camellia lanceoleosa provides a valuable resource for understanding genome evolution and self-incompatibility.</title>
        <authorList>
            <person name="Gong W."/>
            <person name="Xiao S."/>
            <person name="Wang L."/>
            <person name="Liao Z."/>
            <person name="Chang Y."/>
            <person name="Mo W."/>
            <person name="Hu G."/>
            <person name="Li W."/>
            <person name="Zhao G."/>
            <person name="Zhu H."/>
            <person name="Hu X."/>
            <person name="Ji K."/>
            <person name="Xiang X."/>
            <person name="Song Q."/>
            <person name="Yuan D."/>
            <person name="Jin S."/>
            <person name="Zhang L."/>
        </authorList>
    </citation>
    <scope>NUCLEOTIDE SEQUENCE [LARGE SCALE GENOMIC DNA]</scope>
    <source>
        <strain evidence="1">SQ_2022a</strain>
    </source>
</reference>
<dbReference type="EMBL" id="CM045761">
    <property type="protein sequence ID" value="KAI8015055.1"/>
    <property type="molecule type" value="Genomic_DNA"/>
</dbReference>
<organism evidence="1 2">
    <name type="scientific">Camellia lanceoleosa</name>
    <dbReference type="NCBI Taxonomy" id="1840588"/>
    <lineage>
        <taxon>Eukaryota</taxon>
        <taxon>Viridiplantae</taxon>
        <taxon>Streptophyta</taxon>
        <taxon>Embryophyta</taxon>
        <taxon>Tracheophyta</taxon>
        <taxon>Spermatophyta</taxon>
        <taxon>Magnoliopsida</taxon>
        <taxon>eudicotyledons</taxon>
        <taxon>Gunneridae</taxon>
        <taxon>Pentapetalae</taxon>
        <taxon>asterids</taxon>
        <taxon>Ericales</taxon>
        <taxon>Theaceae</taxon>
        <taxon>Camellia</taxon>
    </lineage>
</organism>
<evidence type="ECO:0000313" key="2">
    <source>
        <dbReference type="Proteomes" id="UP001060215"/>
    </source>
</evidence>
<keyword evidence="2" id="KW-1185">Reference proteome</keyword>
<gene>
    <name evidence="1" type="ORF">LOK49_LG05G02798</name>
</gene>
<name>A0ACC0HNX8_9ERIC</name>
<accession>A0ACC0HNX8</accession>